<dbReference type="EMBL" id="MPUH01000079">
    <property type="protein sequence ID" value="OMJ91508.1"/>
    <property type="molecule type" value="Genomic_DNA"/>
</dbReference>
<evidence type="ECO:0000313" key="2">
    <source>
        <dbReference type="EMBL" id="OMJ91508.1"/>
    </source>
</evidence>
<organism evidence="2 3">
    <name type="scientific">Stentor coeruleus</name>
    <dbReference type="NCBI Taxonomy" id="5963"/>
    <lineage>
        <taxon>Eukaryota</taxon>
        <taxon>Sar</taxon>
        <taxon>Alveolata</taxon>
        <taxon>Ciliophora</taxon>
        <taxon>Postciliodesmatophora</taxon>
        <taxon>Heterotrichea</taxon>
        <taxon>Heterotrichida</taxon>
        <taxon>Stentoridae</taxon>
        <taxon>Stentor</taxon>
    </lineage>
</organism>
<name>A0A1R2CR84_9CILI</name>
<keyword evidence="1" id="KW-0175">Coiled coil</keyword>
<reference evidence="2 3" key="1">
    <citation type="submission" date="2016-11" db="EMBL/GenBank/DDBJ databases">
        <title>The macronuclear genome of Stentor coeruleus: a giant cell with tiny introns.</title>
        <authorList>
            <person name="Slabodnick M."/>
            <person name="Ruby J.G."/>
            <person name="Reiff S.B."/>
            <person name="Swart E.C."/>
            <person name="Gosai S."/>
            <person name="Prabakaran S."/>
            <person name="Witkowska E."/>
            <person name="Larue G.E."/>
            <person name="Fisher S."/>
            <person name="Freeman R.M."/>
            <person name="Gunawardena J."/>
            <person name="Chu W."/>
            <person name="Stover N.A."/>
            <person name="Gregory B.D."/>
            <person name="Nowacki M."/>
            <person name="Derisi J."/>
            <person name="Roy S.W."/>
            <person name="Marshall W.F."/>
            <person name="Sood P."/>
        </authorList>
    </citation>
    <scope>NUCLEOTIDE SEQUENCE [LARGE SCALE GENOMIC DNA]</scope>
    <source>
        <strain evidence="2">WM001</strain>
    </source>
</reference>
<gene>
    <name evidence="2" type="ORF">SteCoe_5877</name>
</gene>
<evidence type="ECO:0000313" key="3">
    <source>
        <dbReference type="Proteomes" id="UP000187209"/>
    </source>
</evidence>
<dbReference type="Proteomes" id="UP000187209">
    <property type="component" value="Unassembled WGS sequence"/>
</dbReference>
<comment type="caution">
    <text evidence="2">The sequence shown here is derived from an EMBL/GenBank/DDBJ whole genome shotgun (WGS) entry which is preliminary data.</text>
</comment>
<evidence type="ECO:0000256" key="1">
    <source>
        <dbReference type="SAM" id="Coils"/>
    </source>
</evidence>
<sequence length="300" mass="35441">MGNVLSPKNDDIIASLALLRAYVQNKMAIKYQINTLTIRQNYYKSNLDIRLQTDCSKLVRISEKKLQTYFDSKKLFVKSFKGRLPCPPAIFNEIVSKQELFNTYDIENVYDLIGLEIDKLLTQRNRLEQAKSRLIDCLNTFKSYQIVIDHLSIRATNLTQLKIEILDLKHYISFCRTNNDLMHTRKRQFNRSKSLRRYTGNNNCKVIFPSILLLKNKLCMKTEAQHKISKSKSAIIKKYSKVKKNLREVYDRLHKKVILTTTERMEKESLQEMIEKIKDLKEIVKQWKQDKVFALEKSHI</sequence>
<proteinExistence type="predicted"/>
<feature type="coiled-coil region" evidence="1">
    <location>
        <begin position="236"/>
        <end position="297"/>
    </location>
</feature>
<dbReference type="AlphaFoldDB" id="A0A1R2CR84"/>
<accession>A0A1R2CR84</accession>
<protein>
    <submittedName>
        <fullName evidence="2">Uncharacterized protein</fullName>
    </submittedName>
</protein>
<keyword evidence="3" id="KW-1185">Reference proteome</keyword>